<comment type="subunit">
    <text evidence="9">Binds MBD1. Binds SSBP1.</text>
</comment>
<dbReference type="GO" id="GO:0003677">
    <property type="term" value="F:DNA binding"/>
    <property type="evidence" value="ECO:0007669"/>
    <property type="project" value="InterPro"/>
</dbReference>
<evidence type="ECO:0000256" key="8">
    <source>
        <dbReference type="ARBA" id="ARBA00033426"/>
    </source>
</evidence>
<dbReference type="Pfam" id="PF02245">
    <property type="entry name" value="Pur_DNA_glyco"/>
    <property type="match status" value="1"/>
</dbReference>
<dbReference type="NCBIfam" id="TIGR00567">
    <property type="entry name" value="3mg"/>
    <property type="match status" value="1"/>
</dbReference>
<keyword evidence="6" id="KW-0378">Hydrolase</keyword>
<dbReference type="PANTHER" id="PTHR10429:SF0">
    <property type="entry name" value="DNA-3-METHYLADENINE GLYCOSYLASE"/>
    <property type="match status" value="1"/>
</dbReference>
<dbReference type="InterPro" id="IPR003180">
    <property type="entry name" value="MPG"/>
</dbReference>
<dbReference type="Gene3D" id="3.10.300.10">
    <property type="entry name" value="Methylpurine-DNA glycosylase (MPG)"/>
    <property type="match status" value="1"/>
</dbReference>
<evidence type="ECO:0000256" key="4">
    <source>
        <dbReference type="ARBA" id="ARBA00012000"/>
    </source>
</evidence>
<dbReference type="RefSeq" id="XP_018328288.1">
    <property type="nucleotide sequence ID" value="XM_018472786.2"/>
</dbReference>
<name>A0A1W4X7B5_AGRPL</name>
<evidence type="ECO:0000256" key="1">
    <source>
        <dbReference type="ARBA" id="ARBA00000086"/>
    </source>
</evidence>
<evidence type="ECO:0000256" key="9">
    <source>
        <dbReference type="ARBA" id="ARBA00066187"/>
    </source>
</evidence>
<evidence type="ECO:0000256" key="3">
    <source>
        <dbReference type="ARBA" id="ARBA00009232"/>
    </source>
</evidence>
<dbReference type="OrthoDB" id="5963188at2759"/>
<evidence type="ECO:0000256" key="2">
    <source>
        <dbReference type="ARBA" id="ARBA00002421"/>
    </source>
</evidence>
<sequence length="239" mass="27013">MASDAEFSLTDKSKNTEETLTNRIIKLGRNFFDIPCYNLAVYLLGKILVRKLEDGTLLKARIVETECYLGGDDKASNSYNGRKTPGNEPMYMKAGTAYVYMTYGMYFCMNISSTEPGAAVLLRALDPIKGFEKMNELRAANRKTKRNSTSSIISQFDIKDLCNGPSKLCMTFGITKDLFNKVDICDSELLWVEDDLSFNDEFKVVKTSRIGIESAGIEWSKKPLRFYILGNKSKLKCRK</sequence>
<keyword evidence="7" id="KW-0234">DNA repair</keyword>
<dbReference type="Proteomes" id="UP000192223">
    <property type="component" value="Unplaced"/>
</dbReference>
<evidence type="ECO:0000256" key="5">
    <source>
        <dbReference type="ARBA" id="ARBA00022763"/>
    </source>
</evidence>
<accession>A0A1W4X7B5</accession>
<evidence type="ECO:0000256" key="7">
    <source>
        <dbReference type="ARBA" id="ARBA00023204"/>
    </source>
</evidence>
<keyword evidence="5" id="KW-0227">DNA damage</keyword>
<dbReference type="GO" id="GO:0006284">
    <property type="term" value="P:base-excision repair"/>
    <property type="evidence" value="ECO:0007669"/>
    <property type="project" value="InterPro"/>
</dbReference>
<evidence type="ECO:0000256" key="12">
    <source>
        <dbReference type="ARBA" id="ARBA00078171"/>
    </source>
</evidence>
<dbReference type="PANTHER" id="PTHR10429">
    <property type="entry name" value="DNA-3-METHYLADENINE GLYCOSYLASE"/>
    <property type="match status" value="1"/>
</dbReference>
<evidence type="ECO:0000313" key="15">
    <source>
        <dbReference type="RefSeq" id="XP_018328288.1"/>
    </source>
</evidence>
<dbReference type="SUPFAM" id="SSF50486">
    <property type="entry name" value="FMT C-terminal domain-like"/>
    <property type="match status" value="1"/>
</dbReference>
<evidence type="ECO:0000256" key="10">
    <source>
        <dbReference type="ARBA" id="ARBA00068926"/>
    </source>
</evidence>
<dbReference type="HAMAP" id="MF_00527">
    <property type="entry name" value="3MGH"/>
    <property type="match status" value="1"/>
</dbReference>
<keyword evidence="14" id="KW-1185">Reference proteome</keyword>
<dbReference type="GeneID" id="108739079"/>
<dbReference type="AlphaFoldDB" id="A0A1W4X7B5"/>
<dbReference type="FunFam" id="3.10.300.10:FF:000001">
    <property type="entry name" value="Putative 3-methyladenine DNA glycosylase"/>
    <property type="match status" value="1"/>
</dbReference>
<dbReference type="GO" id="GO:0003905">
    <property type="term" value="F:alkylbase DNA N-glycosylase activity"/>
    <property type="evidence" value="ECO:0007669"/>
    <property type="project" value="UniProtKB-EC"/>
</dbReference>
<dbReference type="CDD" id="cd00540">
    <property type="entry name" value="AAG"/>
    <property type="match status" value="1"/>
</dbReference>
<reference evidence="15" key="1">
    <citation type="submission" date="2025-08" db="UniProtKB">
        <authorList>
            <consortium name="RefSeq"/>
        </authorList>
    </citation>
    <scope>IDENTIFICATION</scope>
    <source>
        <tissue evidence="15">Entire body</tissue>
    </source>
</reference>
<proteinExistence type="inferred from homology"/>
<evidence type="ECO:0000313" key="14">
    <source>
        <dbReference type="Proteomes" id="UP000192223"/>
    </source>
</evidence>
<evidence type="ECO:0000256" key="11">
    <source>
        <dbReference type="ARBA" id="ARBA00076879"/>
    </source>
</evidence>
<dbReference type="EC" id="3.2.2.21" evidence="4"/>
<protein>
    <recommendedName>
        <fullName evidence="10">DNA-3-methyladenine glycosylase</fullName>
        <ecNumber evidence="4">3.2.2.21</ecNumber>
    </recommendedName>
    <alternativeName>
        <fullName evidence="11">3-alkyladenine DNA glycosylase</fullName>
    </alternativeName>
    <alternativeName>
        <fullName evidence="8">3-methyladenine DNA glycosidase</fullName>
    </alternativeName>
    <alternativeName>
        <fullName evidence="13">ADPG</fullName>
    </alternativeName>
    <alternativeName>
        <fullName evidence="12">N-methylpurine-DNA glycosylase</fullName>
    </alternativeName>
</protein>
<evidence type="ECO:0000256" key="13">
    <source>
        <dbReference type="ARBA" id="ARBA00082988"/>
    </source>
</evidence>
<comment type="function">
    <text evidence="2">Hydrolysis of the deoxyribose N-glycosidic bond to excise 3-methyladenine, and 7-methylguanine from the damaged DNA polymer formed by alkylation lesions.</text>
</comment>
<dbReference type="InterPro" id="IPR036995">
    <property type="entry name" value="MPG_sf"/>
</dbReference>
<comment type="catalytic activity">
    <reaction evidence="1">
        <text>Hydrolysis of alkylated DNA, releasing 3-methyladenine, 3-methylguanine, 7-methylguanine and 7-methyladenine.</text>
        <dbReference type="EC" id="3.2.2.21"/>
    </reaction>
</comment>
<dbReference type="CTD" id="80198"/>
<dbReference type="InterPro" id="IPR011034">
    <property type="entry name" value="Formyl_transferase-like_C_sf"/>
</dbReference>
<gene>
    <name evidence="15" type="primary">LOC108739079</name>
</gene>
<comment type="similarity">
    <text evidence="3">Belongs to the DNA glycosylase MPG family.</text>
</comment>
<evidence type="ECO:0000256" key="6">
    <source>
        <dbReference type="ARBA" id="ARBA00022801"/>
    </source>
</evidence>
<organism evidence="14 15">
    <name type="scientific">Agrilus planipennis</name>
    <name type="common">Emerald ash borer</name>
    <name type="synonym">Agrilus marcopoli</name>
    <dbReference type="NCBI Taxonomy" id="224129"/>
    <lineage>
        <taxon>Eukaryota</taxon>
        <taxon>Metazoa</taxon>
        <taxon>Ecdysozoa</taxon>
        <taxon>Arthropoda</taxon>
        <taxon>Hexapoda</taxon>
        <taxon>Insecta</taxon>
        <taxon>Pterygota</taxon>
        <taxon>Neoptera</taxon>
        <taxon>Endopterygota</taxon>
        <taxon>Coleoptera</taxon>
        <taxon>Polyphaga</taxon>
        <taxon>Elateriformia</taxon>
        <taxon>Buprestoidea</taxon>
        <taxon>Buprestidae</taxon>
        <taxon>Agrilinae</taxon>
        <taxon>Agrilus</taxon>
    </lineage>
</organism>